<proteinExistence type="predicted"/>
<name>A0AC34QXV1_9BILA</name>
<organism evidence="1 2">
    <name type="scientific">Panagrolaimus sp. JU765</name>
    <dbReference type="NCBI Taxonomy" id="591449"/>
    <lineage>
        <taxon>Eukaryota</taxon>
        <taxon>Metazoa</taxon>
        <taxon>Ecdysozoa</taxon>
        <taxon>Nematoda</taxon>
        <taxon>Chromadorea</taxon>
        <taxon>Rhabditida</taxon>
        <taxon>Tylenchina</taxon>
        <taxon>Panagrolaimomorpha</taxon>
        <taxon>Panagrolaimoidea</taxon>
        <taxon>Panagrolaimidae</taxon>
        <taxon>Panagrolaimus</taxon>
    </lineage>
</organism>
<evidence type="ECO:0000313" key="2">
    <source>
        <dbReference type="WBParaSite" id="JU765_v2.g20362.t1"/>
    </source>
</evidence>
<dbReference type="Proteomes" id="UP000887576">
    <property type="component" value="Unplaced"/>
</dbReference>
<dbReference type="WBParaSite" id="JU765_v2.g20362.t1">
    <property type="protein sequence ID" value="JU765_v2.g20362.t1"/>
    <property type="gene ID" value="JU765_v2.g20362"/>
</dbReference>
<protein>
    <submittedName>
        <fullName evidence="2">Uncharacterized protein</fullName>
    </submittedName>
</protein>
<accession>A0AC34QXV1</accession>
<reference evidence="2" key="1">
    <citation type="submission" date="2022-11" db="UniProtKB">
        <authorList>
            <consortium name="WormBaseParasite"/>
        </authorList>
    </citation>
    <scope>IDENTIFICATION</scope>
</reference>
<evidence type="ECO:0000313" key="1">
    <source>
        <dbReference type="Proteomes" id="UP000887576"/>
    </source>
</evidence>
<sequence length="850" mass="97190">MHRFFSNDWIYENFIGQFSILFNDDSVAIRRCAITSMGTFALAFGQQFTEKCLIPHLIYLYNDKNERIKKAVIDILPDISKCCSSKYRREVIVDLYHDLATDPKKLVSSYALQKLGQMIVTFAHPRVNGGLVYMDEQIIKMSPDEIRRHRHDEKLLEREKNSKYCIPPNFHFPNEHDKTMTSEISTMSDNAQTLIISSNMDDYDTLNMSLNEIDVEMNDEQPKNEENIQENGKTSTEEEIVSPINYWSFDVELNNDDLEKYAARSKQSQNTSVAANDAVLSSVVCDLSTAGLSTSPEDSTKSMNNALDIDTNATSFWQRKVDSLRDSVTGLVKKAVSPKNLKLSTSPLSSPVQTFSLSPRTSTSLSSLSLSSSSSTKSAPMASEEEDDLSDEERIPNSTEDIEFDIADVGPGQISPVSSKMLDSSLFSSRSSLPSPRNSSSSETKNISDLSKMNPNQRRKFLIDLHLSDAERKMVRKLKQKIIPETLYSMLLELSAPDHDSYDVVKEVAKSMPAILFTFGKKNWLFIKSIYKTFAASYSAYIRLMLAKSLHEIAALLDSETVDQDLVPIFTSFINDDAEVHLAMLQNMSDFFKGTSSQIRSYLLSNLNSYLKVDGNRCWRLREEFADQCLKLCPLYSRQQINDGIICFALMFMDDRYDCVRQKGARLLAEILSSFIDAEWPNNLRDSTTTTDMKQEDVLKQMYLTSSLLHDARKSFLTTMLWRRRQTWASLLHYLITYDNVKFPWFSSLFLNDMKGLATDKIANTRLKFLQIWQELNKIKKERKTFKQTCPEVYEEIYNLIAELAAFDTDFEVQTQSKIILGAIHPETDQLDYKYYFQKVIDRESAISVV</sequence>